<dbReference type="PANTHER" id="PTHR11085:SF10">
    <property type="entry name" value="NAD-DEPENDENT PROTEIN DEACYLASE SIRTUIN-5, MITOCHONDRIAL-RELATED"/>
    <property type="match status" value="1"/>
</dbReference>
<dbReference type="Gene3D" id="3.40.50.1220">
    <property type="entry name" value="TPP-binding domain"/>
    <property type="match status" value="1"/>
</dbReference>
<dbReference type="RefSeq" id="WP_197664998.1">
    <property type="nucleotide sequence ID" value="NZ_AP014938.1"/>
</dbReference>
<keyword evidence="2" id="KW-0479">Metal-binding</keyword>
<dbReference type="GO" id="GO:0046872">
    <property type="term" value="F:metal ion binding"/>
    <property type="evidence" value="ECO:0007669"/>
    <property type="project" value="UniProtKB-KW"/>
</dbReference>
<evidence type="ECO:0000313" key="5">
    <source>
        <dbReference type="Proteomes" id="UP000066203"/>
    </source>
</evidence>
<feature type="binding site" evidence="2">
    <location>
        <position position="192"/>
    </location>
    <ligand>
        <name>Zn(2+)</name>
        <dbReference type="ChEBI" id="CHEBI:29105"/>
    </ligand>
</feature>
<reference evidence="5" key="1">
    <citation type="submission" date="2015-08" db="EMBL/GenBank/DDBJ databases">
        <title>Complete genome sequence of Rothia mucilaginosa strain NUM-Rm6536.</title>
        <authorList>
            <person name="Nambu T."/>
        </authorList>
    </citation>
    <scope>NUCLEOTIDE SEQUENCE [LARGE SCALE GENOMIC DNA]</scope>
    <source>
        <strain evidence="5">NUM-Rm6536</strain>
    </source>
</reference>
<dbReference type="GO" id="GO:0017136">
    <property type="term" value="F:histone deacetylase activity, NAD-dependent"/>
    <property type="evidence" value="ECO:0007669"/>
    <property type="project" value="TreeGrafter"/>
</dbReference>
<sequence length="315" mass="35879">MTTISNPNAQQNVRGTSADSAYFQSIERAAKAIQEADLIVIGGGSGFSTAAGHVYSGERFTNNFAPYIQKYGMTDMYSAGFYPFKSLEEKWGYWARHILFNRYETGSLPLYEQLRELVADKEYFIVTTNVDSLFEKSGFDSERIFEQQGNYGAFQCSRPCTQEVYDNEEMVRAMVAHTDENLRIPSELVPMCPRCGAPLTTHLRIDGSFVNPPARQRQEKRWEEVLQSMPGKKVLLLELGVGFMTPTWIRFPFERITHVLDTATLVRLNRDYPQATEENREKTVSFAEDAHQVLRDLLKRTGSYGAEPQDEETVS</sequence>
<dbReference type="InterPro" id="IPR026590">
    <property type="entry name" value="Ssirtuin_cat_dom"/>
</dbReference>
<feature type="binding site" evidence="2">
    <location>
        <position position="195"/>
    </location>
    <ligand>
        <name>Zn(2+)</name>
        <dbReference type="ChEBI" id="CHEBI:29105"/>
    </ligand>
</feature>
<evidence type="ECO:0000256" key="2">
    <source>
        <dbReference type="PROSITE-ProRule" id="PRU00236"/>
    </source>
</evidence>
<dbReference type="PROSITE" id="PS50305">
    <property type="entry name" value="SIRTUIN"/>
    <property type="match status" value="1"/>
</dbReference>
<dbReference type="SUPFAM" id="SSF52467">
    <property type="entry name" value="DHS-like NAD/FAD-binding domain"/>
    <property type="match status" value="1"/>
</dbReference>
<feature type="binding site" evidence="2">
    <location>
        <position position="160"/>
    </location>
    <ligand>
        <name>Zn(2+)</name>
        <dbReference type="ChEBI" id="CHEBI:29105"/>
    </ligand>
</feature>
<comment type="caution">
    <text evidence="2">Lacks conserved residue(s) required for the propagation of feature annotation.</text>
</comment>
<dbReference type="EMBL" id="AP014938">
    <property type="protein sequence ID" value="BAS19682.1"/>
    <property type="molecule type" value="Genomic_DNA"/>
</dbReference>
<feature type="domain" description="Deacetylase sirtuin-type" evidence="3">
    <location>
        <begin position="19"/>
        <end position="312"/>
    </location>
</feature>
<dbReference type="GO" id="GO:0070403">
    <property type="term" value="F:NAD+ binding"/>
    <property type="evidence" value="ECO:0007669"/>
    <property type="project" value="TreeGrafter"/>
</dbReference>
<dbReference type="InterPro" id="IPR050134">
    <property type="entry name" value="NAD-dep_sirtuin_deacylases"/>
</dbReference>
<dbReference type="InterPro" id="IPR029035">
    <property type="entry name" value="DHS-like_NAD/FAD-binding_dom"/>
</dbReference>
<keyword evidence="2" id="KW-0862">Zinc</keyword>
<dbReference type="PATRIC" id="fig|43675.28.peg.439"/>
<organism evidence="4">
    <name type="scientific">Rothia mucilaginosa</name>
    <dbReference type="NCBI Taxonomy" id="43675"/>
    <lineage>
        <taxon>Bacteria</taxon>
        <taxon>Bacillati</taxon>
        <taxon>Actinomycetota</taxon>
        <taxon>Actinomycetes</taxon>
        <taxon>Micrococcales</taxon>
        <taxon>Micrococcaceae</taxon>
        <taxon>Rothia</taxon>
    </lineage>
</organism>
<name>A0A0K2RYN7_9MICC</name>
<gene>
    <name evidence="4" type="ORF">RM6536_0435</name>
</gene>
<feature type="binding site" evidence="2">
    <location>
        <position position="156"/>
    </location>
    <ligand>
        <name>Zn(2+)</name>
        <dbReference type="ChEBI" id="CHEBI:29105"/>
    </ligand>
</feature>
<keyword evidence="1" id="KW-0520">NAD</keyword>
<protein>
    <submittedName>
        <fullName evidence="4">NAD-dependent protein deacetylase</fullName>
    </submittedName>
</protein>
<dbReference type="AlphaFoldDB" id="A0A0K2RYN7"/>
<evidence type="ECO:0000256" key="1">
    <source>
        <dbReference type="ARBA" id="ARBA00023027"/>
    </source>
</evidence>
<evidence type="ECO:0000313" key="4">
    <source>
        <dbReference type="EMBL" id="BAS19682.1"/>
    </source>
</evidence>
<dbReference type="PANTHER" id="PTHR11085">
    <property type="entry name" value="NAD-DEPENDENT PROTEIN DEACYLASE SIRTUIN-5, MITOCHONDRIAL-RELATED"/>
    <property type="match status" value="1"/>
</dbReference>
<evidence type="ECO:0000259" key="3">
    <source>
        <dbReference type="PROSITE" id="PS50305"/>
    </source>
</evidence>
<dbReference type="Proteomes" id="UP000066203">
    <property type="component" value="Chromosome"/>
</dbReference>
<proteinExistence type="predicted"/>
<accession>A0A0K2RYN7</accession>